<keyword evidence="1" id="KW-0575">Peroxidase</keyword>
<gene>
    <name evidence="1" type="primary">katE</name>
    <name evidence="1" type="ORF">ACZ87_01042</name>
</gene>
<organism evidence="1 2">
    <name type="scientific">Candidatus Erwinia dacicola</name>
    <dbReference type="NCBI Taxonomy" id="252393"/>
    <lineage>
        <taxon>Bacteria</taxon>
        <taxon>Pseudomonadati</taxon>
        <taxon>Pseudomonadota</taxon>
        <taxon>Gammaproteobacteria</taxon>
        <taxon>Enterobacterales</taxon>
        <taxon>Erwiniaceae</taxon>
        <taxon>Erwinia</taxon>
    </lineage>
</organism>
<dbReference type="AlphaFoldDB" id="A0A328TNW9"/>
<keyword evidence="1" id="KW-0560">Oxidoreductase</keyword>
<evidence type="ECO:0000313" key="2">
    <source>
        <dbReference type="Proteomes" id="UP000244334"/>
    </source>
</evidence>
<dbReference type="EC" id="1.11.1.6" evidence="1"/>
<accession>A0A328TNW9</accession>
<protein>
    <submittedName>
        <fullName evidence="1">Catalase domain protein</fullName>
        <ecNumber evidence="1">1.11.1.6</ecNumber>
    </submittedName>
</protein>
<reference evidence="1" key="1">
    <citation type="submission" date="2018-04" db="EMBL/GenBank/DDBJ databases">
        <title>Genomes of the Obligate Erwinia dacicola and Facultative Enterobacter sp. OLF Endosymbionts of the Olive Fruit fly, Bactrocera oleae.</title>
        <authorList>
            <person name="Estes A.M."/>
            <person name="Hearn D.J."/>
            <person name="Agarwal S."/>
            <person name="Pierson E.A."/>
            <person name="Dunning-Hotopp J.C."/>
        </authorList>
    </citation>
    <scope>NUCLEOTIDE SEQUENCE [LARGE SCALE GENOMIC DNA]</scope>
    <source>
        <strain evidence="1">Oroville</strain>
    </source>
</reference>
<sequence length="69" mass="7529">MLHRGSASCRGRRQKCAVGTLLDVDVWMATFSSLPSVTFDAVLMFPVATSMPYCCVAMPVISCWKPIST</sequence>
<comment type="caution">
    <text evidence="1">The sequence shown here is derived from an EMBL/GenBank/DDBJ whole genome shotgun (WGS) entry which is preliminary data.</text>
</comment>
<keyword evidence="2" id="KW-1185">Reference proteome</keyword>
<dbReference type="EMBL" id="LJAM02000062">
    <property type="protein sequence ID" value="RAP72128.1"/>
    <property type="molecule type" value="Genomic_DNA"/>
</dbReference>
<proteinExistence type="predicted"/>
<dbReference type="GO" id="GO:0004096">
    <property type="term" value="F:catalase activity"/>
    <property type="evidence" value="ECO:0007669"/>
    <property type="project" value="UniProtKB-EC"/>
</dbReference>
<name>A0A328TNW9_9GAMM</name>
<dbReference type="Proteomes" id="UP000244334">
    <property type="component" value="Unassembled WGS sequence"/>
</dbReference>
<evidence type="ECO:0000313" key="1">
    <source>
        <dbReference type="EMBL" id="RAP72128.1"/>
    </source>
</evidence>